<gene>
    <name evidence="3" type="ORF">FEM48_Zijuj05G0014400</name>
</gene>
<keyword evidence="2" id="KW-0560">Oxidoreductase</keyword>
<evidence type="ECO:0008006" key="5">
    <source>
        <dbReference type="Google" id="ProtNLM"/>
    </source>
</evidence>
<protein>
    <recommendedName>
        <fullName evidence="5">Cinnamoyl-CoA reductase 1-like</fullName>
    </recommendedName>
</protein>
<dbReference type="AlphaFoldDB" id="A0A978VC01"/>
<sequence>MVSLTINGKPLIPDVVVDETWFSDPAVCKGLKNWYALSKTLAEDATWKFAKENKIDVVTIHPGFTMENVNVFAISFIWENEKPPLPIYHVSNEKAKGLGIDFISLEVSLTDTVECFKAKGFLIM</sequence>
<dbReference type="PANTHER" id="PTHR10366:SF852">
    <property type="entry name" value="CINNAMOYL-COA REDUCTASE CAD2"/>
    <property type="match status" value="1"/>
</dbReference>
<dbReference type="InterPro" id="IPR036291">
    <property type="entry name" value="NAD(P)-bd_dom_sf"/>
</dbReference>
<comment type="caution">
    <text evidence="3">The sequence shown here is derived from an EMBL/GenBank/DDBJ whole genome shotgun (WGS) entry which is preliminary data.</text>
</comment>
<accession>A0A978VC01</accession>
<evidence type="ECO:0000256" key="1">
    <source>
        <dbReference type="ARBA" id="ARBA00022857"/>
    </source>
</evidence>
<evidence type="ECO:0000313" key="3">
    <source>
        <dbReference type="EMBL" id="KAH7527890.1"/>
    </source>
</evidence>
<dbReference type="Gene3D" id="3.40.50.720">
    <property type="entry name" value="NAD(P)-binding Rossmann-like Domain"/>
    <property type="match status" value="2"/>
</dbReference>
<keyword evidence="1" id="KW-0521">NADP</keyword>
<dbReference type="EMBL" id="JAEACU010000005">
    <property type="protein sequence ID" value="KAH7527890.1"/>
    <property type="molecule type" value="Genomic_DNA"/>
</dbReference>
<name>A0A978VC01_ZIZJJ</name>
<evidence type="ECO:0000256" key="2">
    <source>
        <dbReference type="ARBA" id="ARBA00023002"/>
    </source>
</evidence>
<dbReference type="GO" id="GO:0016616">
    <property type="term" value="F:oxidoreductase activity, acting on the CH-OH group of donors, NAD or NADP as acceptor"/>
    <property type="evidence" value="ECO:0007669"/>
    <property type="project" value="TreeGrafter"/>
</dbReference>
<dbReference type="InterPro" id="IPR050425">
    <property type="entry name" value="NAD(P)_dehydrat-like"/>
</dbReference>
<dbReference type="PANTHER" id="PTHR10366">
    <property type="entry name" value="NAD DEPENDENT EPIMERASE/DEHYDRATASE"/>
    <property type="match status" value="1"/>
</dbReference>
<dbReference type="Proteomes" id="UP000813462">
    <property type="component" value="Unassembled WGS sequence"/>
</dbReference>
<organism evidence="3 4">
    <name type="scientific">Ziziphus jujuba var. spinosa</name>
    <dbReference type="NCBI Taxonomy" id="714518"/>
    <lineage>
        <taxon>Eukaryota</taxon>
        <taxon>Viridiplantae</taxon>
        <taxon>Streptophyta</taxon>
        <taxon>Embryophyta</taxon>
        <taxon>Tracheophyta</taxon>
        <taxon>Spermatophyta</taxon>
        <taxon>Magnoliopsida</taxon>
        <taxon>eudicotyledons</taxon>
        <taxon>Gunneridae</taxon>
        <taxon>Pentapetalae</taxon>
        <taxon>rosids</taxon>
        <taxon>fabids</taxon>
        <taxon>Rosales</taxon>
        <taxon>Rhamnaceae</taxon>
        <taxon>Paliureae</taxon>
        <taxon>Ziziphus</taxon>
    </lineage>
</organism>
<dbReference type="SUPFAM" id="SSF51735">
    <property type="entry name" value="NAD(P)-binding Rossmann-fold domains"/>
    <property type="match status" value="1"/>
</dbReference>
<reference evidence="3" key="1">
    <citation type="journal article" date="2021" name="Front. Plant Sci.">
        <title>Chromosome-Scale Genome Assembly for Chinese Sour Jujube and Insights Into Its Genome Evolution and Domestication Signature.</title>
        <authorList>
            <person name="Shen L.-Y."/>
            <person name="Luo H."/>
            <person name="Wang X.-L."/>
            <person name="Wang X.-M."/>
            <person name="Qiu X.-J."/>
            <person name="Liu H."/>
            <person name="Zhou S.-S."/>
            <person name="Jia K.-H."/>
            <person name="Nie S."/>
            <person name="Bao Y.-T."/>
            <person name="Zhang R.-G."/>
            <person name="Yun Q.-Z."/>
            <person name="Chai Y.-H."/>
            <person name="Lu J.-Y."/>
            <person name="Li Y."/>
            <person name="Zhao S.-W."/>
            <person name="Mao J.-F."/>
            <person name="Jia S.-G."/>
            <person name="Mao Y.-M."/>
        </authorList>
    </citation>
    <scope>NUCLEOTIDE SEQUENCE</scope>
    <source>
        <strain evidence="3">AT0</strain>
        <tissue evidence="3">Leaf</tissue>
    </source>
</reference>
<evidence type="ECO:0000313" key="4">
    <source>
        <dbReference type="Proteomes" id="UP000813462"/>
    </source>
</evidence>
<proteinExistence type="predicted"/>